<feature type="region of interest" description="Disordered" evidence="1">
    <location>
        <begin position="1074"/>
        <end position="1093"/>
    </location>
</feature>
<feature type="compositionally biased region" description="Basic and acidic residues" evidence="1">
    <location>
        <begin position="840"/>
        <end position="863"/>
    </location>
</feature>
<reference evidence="3 5" key="2">
    <citation type="journal article" date="2018" name="Plant J.">
        <title>The Physcomitrella patens chromosome-scale assembly reveals moss genome structure and evolution.</title>
        <authorList>
            <person name="Lang D."/>
            <person name="Ullrich K.K."/>
            <person name="Murat F."/>
            <person name="Fuchs J."/>
            <person name="Jenkins J."/>
            <person name="Haas F.B."/>
            <person name="Piednoel M."/>
            <person name="Gundlach H."/>
            <person name="Van Bel M."/>
            <person name="Meyberg R."/>
            <person name="Vives C."/>
            <person name="Morata J."/>
            <person name="Symeonidi A."/>
            <person name="Hiss M."/>
            <person name="Muchero W."/>
            <person name="Kamisugi Y."/>
            <person name="Saleh O."/>
            <person name="Blanc G."/>
            <person name="Decker E.L."/>
            <person name="van Gessel N."/>
            <person name="Grimwood J."/>
            <person name="Hayes R.D."/>
            <person name="Graham S.W."/>
            <person name="Gunter L.E."/>
            <person name="McDaniel S.F."/>
            <person name="Hoernstein S.N.W."/>
            <person name="Larsson A."/>
            <person name="Li F.W."/>
            <person name="Perroud P.F."/>
            <person name="Phillips J."/>
            <person name="Ranjan P."/>
            <person name="Rokshar D.S."/>
            <person name="Rothfels C.J."/>
            <person name="Schneider L."/>
            <person name="Shu S."/>
            <person name="Stevenson D.W."/>
            <person name="Thummler F."/>
            <person name="Tillich M."/>
            <person name="Villarreal Aguilar J.C."/>
            <person name="Widiez T."/>
            <person name="Wong G.K."/>
            <person name="Wymore A."/>
            <person name="Zhang Y."/>
            <person name="Zimmer A.D."/>
            <person name="Quatrano R.S."/>
            <person name="Mayer K.F.X."/>
            <person name="Goodstein D."/>
            <person name="Casacuberta J.M."/>
            <person name="Vandepoele K."/>
            <person name="Reski R."/>
            <person name="Cuming A.C."/>
            <person name="Tuskan G.A."/>
            <person name="Maumus F."/>
            <person name="Salse J."/>
            <person name="Schmutz J."/>
            <person name="Rensing S.A."/>
        </authorList>
    </citation>
    <scope>NUCLEOTIDE SEQUENCE [LARGE SCALE GENOMIC DNA]</scope>
    <source>
        <strain evidence="4 5">cv. Gransden 2004</strain>
    </source>
</reference>
<protein>
    <recommendedName>
        <fullName evidence="2">DUF4378 domain-containing protein</fullName>
    </recommendedName>
</protein>
<dbReference type="InterPro" id="IPR025486">
    <property type="entry name" value="DUF4378"/>
</dbReference>
<organism evidence="3">
    <name type="scientific">Physcomitrium patens</name>
    <name type="common">Spreading-leaved earth moss</name>
    <name type="synonym">Physcomitrella patens</name>
    <dbReference type="NCBI Taxonomy" id="3218"/>
    <lineage>
        <taxon>Eukaryota</taxon>
        <taxon>Viridiplantae</taxon>
        <taxon>Streptophyta</taxon>
        <taxon>Embryophyta</taxon>
        <taxon>Bryophyta</taxon>
        <taxon>Bryophytina</taxon>
        <taxon>Bryopsida</taxon>
        <taxon>Funariidae</taxon>
        <taxon>Funariales</taxon>
        <taxon>Funariaceae</taxon>
        <taxon>Physcomitrium</taxon>
    </lineage>
</organism>
<feature type="compositionally biased region" description="Polar residues" evidence="1">
    <location>
        <begin position="100"/>
        <end position="123"/>
    </location>
</feature>
<feature type="region of interest" description="Disordered" evidence="1">
    <location>
        <begin position="1045"/>
        <end position="1064"/>
    </location>
</feature>
<dbReference type="OrthoDB" id="446244at2759"/>
<dbReference type="RefSeq" id="XP_073393073.1">
    <property type="nucleotide sequence ID" value="XM_073536972.1"/>
</dbReference>
<evidence type="ECO:0000313" key="5">
    <source>
        <dbReference type="Proteomes" id="UP000006727"/>
    </source>
</evidence>
<dbReference type="EnsemblPlants" id="Pp3c10_3560V3.3">
    <property type="protein sequence ID" value="Pp3c10_3560V3.3"/>
    <property type="gene ID" value="Pp3c10_3560"/>
</dbReference>
<feature type="compositionally biased region" description="Polar residues" evidence="1">
    <location>
        <begin position="806"/>
        <end position="817"/>
    </location>
</feature>
<dbReference type="RefSeq" id="XP_024386051.1">
    <property type="nucleotide sequence ID" value="XM_024530283.2"/>
</dbReference>
<keyword evidence="5" id="KW-1185">Reference proteome</keyword>
<feature type="region of interest" description="Disordered" evidence="1">
    <location>
        <begin position="727"/>
        <end position="973"/>
    </location>
</feature>
<feature type="region of interest" description="Disordered" evidence="1">
    <location>
        <begin position="269"/>
        <end position="300"/>
    </location>
</feature>
<dbReference type="EMBL" id="ABEU02000010">
    <property type="protein sequence ID" value="PNR46254.1"/>
    <property type="molecule type" value="Genomic_DNA"/>
</dbReference>
<dbReference type="InterPro" id="IPR033334">
    <property type="entry name" value="LNG1/2"/>
</dbReference>
<dbReference type="RefSeq" id="XP_024386052.1">
    <property type="nucleotide sequence ID" value="XM_024530284.2"/>
</dbReference>
<dbReference type="PaxDb" id="3218-PP1S51_238V6.1"/>
<dbReference type="KEGG" id="ppp:112287354"/>
<feature type="compositionally biased region" description="Polar residues" evidence="1">
    <location>
        <begin position="905"/>
        <end position="919"/>
    </location>
</feature>
<dbReference type="Proteomes" id="UP000006727">
    <property type="component" value="Chromosome 10"/>
</dbReference>
<dbReference type="EnsemblPlants" id="Pp3c10_3560V3.1">
    <property type="protein sequence ID" value="Pp3c10_3560V3.1"/>
    <property type="gene ID" value="Pp3c10_3560"/>
</dbReference>
<dbReference type="Gramene" id="Pp3c10_3560V3.1">
    <property type="protein sequence ID" value="Pp3c10_3560V3.1"/>
    <property type="gene ID" value="Pp3c10_3560"/>
</dbReference>
<evidence type="ECO:0000259" key="2">
    <source>
        <dbReference type="Pfam" id="PF14309"/>
    </source>
</evidence>
<gene>
    <name evidence="4" type="primary">LOC112287354</name>
    <name evidence="3" type="ORF">PHYPA_013373</name>
</gene>
<feature type="compositionally biased region" description="Basic and acidic residues" evidence="1">
    <location>
        <begin position="747"/>
        <end position="760"/>
    </location>
</feature>
<feature type="compositionally biased region" description="Polar residues" evidence="1">
    <location>
        <begin position="763"/>
        <end position="790"/>
    </location>
</feature>
<dbReference type="Pfam" id="PF14309">
    <property type="entry name" value="DUF4378"/>
    <property type="match status" value="1"/>
</dbReference>
<feature type="compositionally biased region" description="Basic and acidic residues" evidence="1">
    <location>
        <begin position="232"/>
        <end position="246"/>
    </location>
</feature>
<reference evidence="4" key="3">
    <citation type="submission" date="2020-12" db="UniProtKB">
        <authorList>
            <consortium name="EnsemblPlants"/>
        </authorList>
    </citation>
    <scope>IDENTIFICATION</scope>
</reference>
<dbReference type="EnsemblPlants" id="Pp3c10_3560V3.2">
    <property type="protein sequence ID" value="Pp3c10_3560V3.2"/>
    <property type="gene ID" value="Pp3c10_3560"/>
</dbReference>
<feature type="compositionally biased region" description="Basic and acidic residues" evidence="1">
    <location>
        <begin position="889"/>
        <end position="904"/>
    </location>
</feature>
<reference evidence="3 5" key="1">
    <citation type="journal article" date="2008" name="Science">
        <title>The Physcomitrella genome reveals evolutionary insights into the conquest of land by plants.</title>
        <authorList>
            <person name="Rensing S."/>
            <person name="Lang D."/>
            <person name="Zimmer A."/>
            <person name="Terry A."/>
            <person name="Salamov A."/>
            <person name="Shapiro H."/>
            <person name="Nishiyama T."/>
            <person name="Perroud P.-F."/>
            <person name="Lindquist E."/>
            <person name="Kamisugi Y."/>
            <person name="Tanahashi T."/>
            <person name="Sakakibara K."/>
            <person name="Fujita T."/>
            <person name="Oishi K."/>
            <person name="Shin-I T."/>
            <person name="Kuroki Y."/>
            <person name="Toyoda A."/>
            <person name="Suzuki Y."/>
            <person name="Hashimoto A."/>
            <person name="Yamaguchi K."/>
            <person name="Sugano A."/>
            <person name="Kohara Y."/>
            <person name="Fujiyama A."/>
            <person name="Anterola A."/>
            <person name="Aoki S."/>
            <person name="Ashton N."/>
            <person name="Barbazuk W.B."/>
            <person name="Barker E."/>
            <person name="Bennetzen J."/>
            <person name="Bezanilla M."/>
            <person name="Blankenship R."/>
            <person name="Cho S.H."/>
            <person name="Dutcher S."/>
            <person name="Estelle M."/>
            <person name="Fawcett J.A."/>
            <person name="Gundlach H."/>
            <person name="Hanada K."/>
            <person name="Heyl A."/>
            <person name="Hicks K.A."/>
            <person name="Hugh J."/>
            <person name="Lohr M."/>
            <person name="Mayer K."/>
            <person name="Melkozernov A."/>
            <person name="Murata T."/>
            <person name="Nelson D."/>
            <person name="Pils B."/>
            <person name="Prigge M."/>
            <person name="Reiss B."/>
            <person name="Renner T."/>
            <person name="Rombauts S."/>
            <person name="Rushton P."/>
            <person name="Sanderfoot A."/>
            <person name="Schween G."/>
            <person name="Shiu S.-H."/>
            <person name="Stueber K."/>
            <person name="Theodoulou F.L."/>
            <person name="Tu H."/>
            <person name="Van de Peer Y."/>
            <person name="Verrier P.J."/>
            <person name="Waters E."/>
            <person name="Wood A."/>
            <person name="Yang L."/>
            <person name="Cove D."/>
            <person name="Cuming A."/>
            <person name="Hasebe M."/>
            <person name="Lucas S."/>
            <person name="Mishler D.B."/>
            <person name="Reski R."/>
            <person name="Grigoriev I."/>
            <person name="Quatrano R.S."/>
            <person name="Boore J.L."/>
        </authorList>
    </citation>
    <scope>NUCLEOTIDE SEQUENCE [LARGE SCALE GENOMIC DNA]</scope>
    <source>
        <strain evidence="4 5">cv. Gransden 2004</strain>
    </source>
</reference>
<feature type="region of interest" description="Disordered" evidence="1">
    <location>
        <begin position="556"/>
        <end position="576"/>
    </location>
</feature>
<feature type="compositionally biased region" description="Basic and acidic residues" evidence="1">
    <location>
        <begin position="188"/>
        <end position="210"/>
    </location>
</feature>
<evidence type="ECO:0000256" key="1">
    <source>
        <dbReference type="SAM" id="MobiDB-lite"/>
    </source>
</evidence>
<feature type="domain" description="DUF4378" evidence="2">
    <location>
        <begin position="1227"/>
        <end position="1332"/>
    </location>
</feature>
<feature type="compositionally biased region" description="Basic and acidic residues" evidence="1">
    <location>
        <begin position="822"/>
        <end position="832"/>
    </location>
</feature>
<feature type="region of interest" description="Disordered" evidence="1">
    <location>
        <begin position="169"/>
        <end position="252"/>
    </location>
</feature>
<name>A0A2K1JXK0_PHYPA</name>
<sequence>MPAPNESLRGHHPLGQALGCMTGIFQLFEGHPACMGHRYSSTRIGIDSGQLQLEAETDIQSRSHDHHFPNMSDCKSHGPFMNFPQSTKQHYRSHSDISDLASTPTRTLTEFGPSQETNGQPQEKTAHSESKMDAIEFYYNESLRAAAIFAADPRRRSDLDQREYRKLPRKTIPASPRLVSMGASESSSDTRDNIVRGSSHNESERPRDITKTNTARLLGDGHHHSYSKKFQRPLDKRVDGRRKAADLPRSPSIFGRYEPKELVHWKEGLRSSSPPRKSFTKEMDPQNVSDGSAKSFRRFSGNSEGVVSRHILPEGRVEVKKESPHVRSMPRDRCTFASIGPHKHVLASPDSNSIHKDCSFKESPGAADFRESLRPFLAGAEEDRWGLDQSHNSNEKNLIGFPHQICDHEQILVSKVNSKEHRKVSSIVGRLMGLEEIPSSNQQVKVSLPKVPDASSRGDKFFRGLVQFDPRVQKIKSSSPPPPCRPKKYVVQSLQPPSEYYRQGACHQHNYPAQYKIEERLCGCCCEEDRDYEHPTTNSFNPCEQEDQDWSVHHADPRQQEENHGSSSPQLEDPNIQDLNASVAPKTLMKRSDHKKKTFWKILEAMRPRTLLKISRRKQSKGEKLPSDKTIAGEVQLIPELDLGQHQQTDVIQASKLSTSAKNQEHLFYPNSVSQKQDQLTENCDNNGLNMAERARFQSEDDILMMRAIGNAGSQVAKTGTFQVRHVKTTSSTSNDKEACSAISAESVRRRATKPEKSREVVATTTRNAHSGSTLETDCETDPSSATQNGKPEKVHESRKMRTTLRQHNQSSKNPSPHTRRKQEIRSPHDGRPLFPRNSFSRDFRDADEIGRKPLARGQKDSRALYPAHPKAQLPRRDTLMRRSTARVNLKDKPASVNDEKSITKETISVQSKLKQSNGVEPPAPRERSSVNGSSTAEAATLNTSDNSDLPLSGTAPGHFSDSKPGLEISPKPGRLKEPIVYIRRSPPAIQRIENASIIDHDRDSSTGPSQPGACVPVQANPRLLSQEVETLAIEELTPPRGDILKNVQLDDNQTGGLDRPSPISVLHNSALEDQLTPSPSSPKQSTPLLQDSVNVHRDDQCYGARDSEDCLQSNDASAWIEANVNFDELFSKCAAGLKAQSENTATENLLCKFQSYFRTAGPDKEKIFTESFMTSSQGGADCGSQCVSANSLTKQSSYEFTDTKICSGNLLQCLQSNEVLQGHDPILLLDCLEEIMDRILESQSNLMLYTGFPHETVYPKPKGKQLVEKLWIELHDIERAPPLEDVCDTVHRLLHKDLLRNQGQQWSNYNAEWETIGVDMEGMILGDLMEDAVRDLRALLPPNPFHNLPIEAATRRQLFAF</sequence>
<dbReference type="PANTHER" id="PTHR31680">
    <property type="entry name" value="LONGIFOLIA PROTEIN"/>
    <property type="match status" value="1"/>
</dbReference>
<feature type="compositionally biased region" description="Low complexity" evidence="1">
    <location>
        <begin position="1075"/>
        <end position="1091"/>
    </location>
</feature>
<dbReference type="GO" id="GO:0051513">
    <property type="term" value="P:regulation of monopolar cell growth"/>
    <property type="evidence" value="ECO:0007669"/>
    <property type="project" value="InterPro"/>
</dbReference>
<feature type="region of interest" description="Disordered" evidence="1">
    <location>
        <begin position="73"/>
        <end position="129"/>
    </location>
</feature>
<dbReference type="PANTHER" id="PTHR31680:SF4">
    <property type="entry name" value="LONGIFOLIA PROTEIN"/>
    <property type="match status" value="1"/>
</dbReference>
<dbReference type="Gramene" id="Pp3c10_3560V3.2">
    <property type="protein sequence ID" value="Pp3c10_3560V3.2"/>
    <property type="gene ID" value="Pp3c10_3560"/>
</dbReference>
<dbReference type="GeneID" id="112287354"/>
<dbReference type="RefSeq" id="XP_073393074.1">
    <property type="nucleotide sequence ID" value="XM_073536973.1"/>
</dbReference>
<proteinExistence type="predicted"/>
<accession>A0A2K1JXK0</accession>
<feature type="compositionally biased region" description="Polar residues" evidence="1">
    <location>
        <begin position="930"/>
        <end position="950"/>
    </location>
</feature>
<evidence type="ECO:0000313" key="4">
    <source>
        <dbReference type="EnsemblPlants" id="Pp3c10_3560V3.1"/>
    </source>
</evidence>
<dbReference type="Gramene" id="Pp3c10_3560V3.3">
    <property type="protein sequence ID" value="Pp3c10_3560V3.3"/>
    <property type="gene ID" value="Pp3c10_3560"/>
</dbReference>
<feature type="compositionally biased region" description="Basic and acidic residues" evidence="1">
    <location>
        <begin position="791"/>
        <end position="800"/>
    </location>
</feature>
<evidence type="ECO:0000313" key="3">
    <source>
        <dbReference type="EMBL" id="PNR46254.1"/>
    </source>
</evidence>